<dbReference type="OrthoDB" id="198787at2759"/>
<protein>
    <recommendedName>
        <fullName evidence="1">Thioredoxin-like fold domain-containing protein</fullName>
    </recommendedName>
</protein>
<dbReference type="InParanoid" id="A0A0D2AX61"/>
<feature type="domain" description="Thioredoxin-like fold" evidence="1">
    <location>
        <begin position="99"/>
        <end position="191"/>
    </location>
</feature>
<proteinExistence type="predicted"/>
<dbReference type="GeneID" id="27313055"/>
<dbReference type="EMBL" id="KN847543">
    <property type="protein sequence ID" value="KIW03779.1"/>
    <property type="molecule type" value="Genomic_DNA"/>
</dbReference>
<dbReference type="Proteomes" id="UP000053259">
    <property type="component" value="Unassembled WGS sequence"/>
</dbReference>
<dbReference type="InterPro" id="IPR012336">
    <property type="entry name" value="Thioredoxin-like_fold"/>
</dbReference>
<dbReference type="STRING" id="253628.A0A0D2AX61"/>
<dbReference type="AlphaFoldDB" id="A0A0D2AX61"/>
<gene>
    <name evidence="2" type="ORF">PV09_05082</name>
</gene>
<evidence type="ECO:0000313" key="3">
    <source>
        <dbReference type="Proteomes" id="UP000053259"/>
    </source>
</evidence>
<dbReference type="VEuPathDB" id="FungiDB:PV09_05082"/>
<dbReference type="HOGENOM" id="CLU_055680_0_0_1"/>
<reference evidence="2 3" key="1">
    <citation type="submission" date="2015-01" db="EMBL/GenBank/DDBJ databases">
        <title>The Genome Sequence of Ochroconis gallopava CBS43764.</title>
        <authorList>
            <consortium name="The Broad Institute Genomics Platform"/>
            <person name="Cuomo C."/>
            <person name="de Hoog S."/>
            <person name="Gorbushina A."/>
            <person name="Stielow B."/>
            <person name="Teixiera M."/>
            <person name="Abouelleil A."/>
            <person name="Chapman S.B."/>
            <person name="Priest M."/>
            <person name="Young S.K."/>
            <person name="Wortman J."/>
            <person name="Nusbaum C."/>
            <person name="Birren B."/>
        </authorList>
    </citation>
    <scope>NUCLEOTIDE SEQUENCE [LARGE SCALE GENOMIC DNA]</scope>
    <source>
        <strain evidence="2 3">CBS 43764</strain>
    </source>
</reference>
<dbReference type="RefSeq" id="XP_016213648.1">
    <property type="nucleotide sequence ID" value="XM_016358547.1"/>
</dbReference>
<evidence type="ECO:0000313" key="2">
    <source>
        <dbReference type="EMBL" id="KIW03779.1"/>
    </source>
</evidence>
<sequence length="329" mass="37502">MPGFGPSTSSSSSFLTIPAPLKRLFDSTPLIAYEENELPQRSVRPPTRTERQDIHAFFDAHVRAEDKRRGKQKEDALHSLFSWACRSDGANPKVASFNPSCLRWQTYLIFQGIEFYVVPANNHASFPSTLPILTTHPEAGPPLVQPVVNSEGFAKWVRKSQALGNREEAYLTLVDGPVRRAWQYHMYLTPNFRAITTKCYIDPQSSSSIVRFFSSRSLQEAAREDLLKTKPIIDERAIYLEAEQAFVALDTYVSEGIKSGRSPTSLLDAAIFSYVYLLLELDGSVWMDTRLVDILKKFNGLREHKELIRKNHFRARPPAIWRELNQRAK</sequence>
<keyword evidence="3" id="KW-1185">Reference proteome</keyword>
<evidence type="ECO:0000259" key="1">
    <source>
        <dbReference type="Pfam" id="PF17172"/>
    </source>
</evidence>
<dbReference type="Pfam" id="PF17172">
    <property type="entry name" value="GST_N_4"/>
    <property type="match status" value="1"/>
</dbReference>
<name>A0A0D2AX61_9PEZI</name>
<organism evidence="2 3">
    <name type="scientific">Verruconis gallopava</name>
    <dbReference type="NCBI Taxonomy" id="253628"/>
    <lineage>
        <taxon>Eukaryota</taxon>
        <taxon>Fungi</taxon>
        <taxon>Dikarya</taxon>
        <taxon>Ascomycota</taxon>
        <taxon>Pezizomycotina</taxon>
        <taxon>Dothideomycetes</taxon>
        <taxon>Pleosporomycetidae</taxon>
        <taxon>Venturiales</taxon>
        <taxon>Sympoventuriaceae</taxon>
        <taxon>Verruconis</taxon>
    </lineage>
</organism>
<accession>A0A0D2AX61</accession>